<keyword evidence="4" id="KW-1185">Reference proteome</keyword>
<evidence type="ECO:0000313" key="3">
    <source>
        <dbReference type="EMBL" id="OCL05382.1"/>
    </source>
</evidence>
<gene>
    <name evidence="3" type="ORF">AOQ84DRAFT_379646</name>
</gene>
<dbReference type="Proteomes" id="UP000250140">
    <property type="component" value="Unassembled WGS sequence"/>
</dbReference>
<feature type="compositionally biased region" description="Basic and acidic residues" evidence="1">
    <location>
        <begin position="266"/>
        <end position="282"/>
    </location>
</feature>
<reference evidence="3 4" key="1">
    <citation type="journal article" date="2016" name="Nat. Commun.">
        <title>Ectomycorrhizal ecology is imprinted in the genome of the dominant symbiotic fungus Cenococcum geophilum.</title>
        <authorList>
            <consortium name="DOE Joint Genome Institute"/>
            <person name="Peter M."/>
            <person name="Kohler A."/>
            <person name="Ohm R.A."/>
            <person name="Kuo A."/>
            <person name="Krutzmann J."/>
            <person name="Morin E."/>
            <person name="Arend M."/>
            <person name="Barry K.W."/>
            <person name="Binder M."/>
            <person name="Choi C."/>
            <person name="Clum A."/>
            <person name="Copeland A."/>
            <person name="Grisel N."/>
            <person name="Haridas S."/>
            <person name="Kipfer T."/>
            <person name="LaButti K."/>
            <person name="Lindquist E."/>
            <person name="Lipzen A."/>
            <person name="Maire R."/>
            <person name="Meier B."/>
            <person name="Mihaltcheva S."/>
            <person name="Molinier V."/>
            <person name="Murat C."/>
            <person name="Poggeler S."/>
            <person name="Quandt C.A."/>
            <person name="Sperisen C."/>
            <person name="Tritt A."/>
            <person name="Tisserant E."/>
            <person name="Crous P.W."/>
            <person name="Henrissat B."/>
            <person name="Nehls U."/>
            <person name="Egli S."/>
            <person name="Spatafora J.W."/>
            <person name="Grigoriev I.V."/>
            <person name="Martin F.M."/>
        </authorList>
    </citation>
    <scope>NUCLEOTIDE SEQUENCE [LARGE SCALE GENOMIC DNA]</scope>
    <source>
        <strain evidence="3 4">CBS 207.34</strain>
    </source>
</reference>
<name>A0A8E2EUX5_9PEZI</name>
<accession>A0A8E2EUX5</accession>
<feature type="domain" description="Leucine-rich repeat" evidence="2">
    <location>
        <begin position="13"/>
        <end position="199"/>
    </location>
</feature>
<dbReference type="EMBL" id="KV750307">
    <property type="protein sequence ID" value="OCL05382.1"/>
    <property type="molecule type" value="Genomic_DNA"/>
</dbReference>
<dbReference type="Pfam" id="PF24969">
    <property type="entry name" value="LRR_15"/>
    <property type="match status" value="1"/>
</dbReference>
<evidence type="ECO:0000256" key="1">
    <source>
        <dbReference type="SAM" id="MobiDB-lite"/>
    </source>
</evidence>
<dbReference type="AlphaFoldDB" id="A0A8E2EUX5"/>
<proteinExistence type="predicted"/>
<evidence type="ECO:0000313" key="4">
    <source>
        <dbReference type="Proteomes" id="UP000250140"/>
    </source>
</evidence>
<sequence>MTENPASWPYGRLSKLKKLCVKYDGNIYASLSRVAGFFHLPSLQIFEAERIVDEDLDCLQGWTCPMGSSSVTAIKLLDCSLSVPRLQALVGSCNRLTSLTSEFTDSSERSVYRTSDLFEVLTPHKLVLERLALVSILFDPYNNLEPYFWDSFHDFTALKTLKVEEESLIHDSKAIGHPEYVARRSLLKILPSSLETLTVIRCSVLVIPRLLEIAAPDYPFPRLEAIIVDIQGSLDFEKFDLLKVVFALLDVEFRCTCSDANSSSRESNEWITTKDSEEVLEQ</sequence>
<dbReference type="InterPro" id="IPR056867">
    <property type="entry name" value="LRR_15"/>
</dbReference>
<feature type="region of interest" description="Disordered" evidence="1">
    <location>
        <begin position="259"/>
        <end position="282"/>
    </location>
</feature>
<evidence type="ECO:0000259" key="2">
    <source>
        <dbReference type="Pfam" id="PF24969"/>
    </source>
</evidence>
<protein>
    <recommendedName>
        <fullName evidence="2">Leucine-rich repeat domain-containing protein</fullName>
    </recommendedName>
</protein>
<organism evidence="3 4">
    <name type="scientific">Glonium stellatum</name>
    <dbReference type="NCBI Taxonomy" id="574774"/>
    <lineage>
        <taxon>Eukaryota</taxon>
        <taxon>Fungi</taxon>
        <taxon>Dikarya</taxon>
        <taxon>Ascomycota</taxon>
        <taxon>Pezizomycotina</taxon>
        <taxon>Dothideomycetes</taxon>
        <taxon>Pleosporomycetidae</taxon>
        <taxon>Gloniales</taxon>
        <taxon>Gloniaceae</taxon>
        <taxon>Glonium</taxon>
    </lineage>
</organism>